<dbReference type="InterPro" id="IPR001841">
    <property type="entry name" value="Znf_RING"/>
</dbReference>
<dbReference type="PANTHER" id="PTHR25465:SF32">
    <property type="entry name" value="BLOODTHIRSTY-RELATED GENE FAMILY, MEMBER 16 ISOFORM X1-RELATED"/>
    <property type="match status" value="1"/>
</dbReference>
<evidence type="ECO:0000259" key="5">
    <source>
        <dbReference type="PROSITE" id="PS50089"/>
    </source>
</evidence>
<dbReference type="GO" id="GO:0016874">
    <property type="term" value="F:ligase activity"/>
    <property type="evidence" value="ECO:0007669"/>
    <property type="project" value="UniProtKB-KW"/>
</dbReference>
<keyword evidence="7" id="KW-1185">Reference proteome</keyword>
<dbReference type="InterPro" id="IPR027370">
    <property type="entry name" value="Znf-RING_euk"/>
</dbReference>
<proteinExistence type="predicted"/>
<keyword evidence="2 4" id="KW-0863">Zinc-finger</keyword>
<dbReference type="InterPro" id="IPR013083">
    <property type="entry name" value="Znf_RING/FYVE/PHD"/>
</dbReference>
<reference evidence="6 7" key="1">
    <citation type="submission" date="2019-03" db="EMBL/GenBank/DDBJ databases">
        <title>First draft genome of Liparis tanakae, snailfish: a comprehensive survey of snailfish specific genes.</title>
        <authorList>
            <person name="Kim W."/>
            <person name="Song I."/>
            <person name="Jeong J.-H."/>
            <person name="Kim D."/>
            <person name="Kim S."/>
            <person name="Ryu S."/>
            <person name="Song J.Y."/>
            <person name="Lee S.K."/>
        </authorList>
    </citation>
    <scope>NUCLEOTIDE SEQUENCE [LARGE SCALE GENOMIC DNA]</scope>
    <source>
        <tissue evidence="6">Muscle</tissue>
    </source>
</reference>
<dbReference type="AlphaFoldDB" id="A0A4Z2GKL6"/>
<organism evidence="6 7">
    <name type="scientific">Liparis tanakae</name>
    <name type="common">Tanaka's snailfish</name>
    <dbReference type="NCBI Taxonomy" id="230148"/>
    <lineage>
        <taxon>Eukaryota</taxon>
        <taxon>Metazoa</taxon>
        <taxon>Chordata</taxon>
        <taxon>Craniata</taxon>
        <taxon>Vertebrata</taxon>
        <taxon>Euteleostomi</taxon>
        <taxon>Actinopterygii</taxon>
        <taxon>Neopterygii</taxon>
        <taxon>Teleostei</taxon>
        <taxon>Neoteleostei</taxon>
        <taxon>Acanthomorphata</taxon>
        <taxon>Eupercaria</taxon>
        <taxon>Perciformes</taxon>
        <taxon>Cottioidei</taxon>
        <taxon>Cottales</taxon>
        <taxon>Liparidae</taxon>
        <taxon>Liparis</taxon>
    </lineage>
</organism>
<dbReference type="GO" id="GO:0008270">
    <property type="term" value="F:zinc ion binding"/>
    <property type="evidence" value="ECO:0007669"/>
    <property type="project" value="UniProtKB-KW"/>
</dbReference>
<evidence type="ECO:0000256" key="3">
    <source>
        <dbReference type="ARBA" id="ARBA00022833"/>
    </source>
</evidence>
<evidence type="ECO:0000256" key="1">
    <source>
        <dbReference type="ARBA" id="ARBA00022723"/>
    </source>
</evidence>
<accession>A0A4Z2GKL6</accession>
<dbReference type="InterPro" id="IPR051051">
    <property type="entry name" value="E3_ubiq-ligase_TRIM/RNF"/>
</dbReference>
<sequence length="282" mass="31518">MDPAWSVAYLFRPLYPSVCHPGFPPVYQPKPLQPVYQPSSHHSGSPPAIPAAVAWSEKKDPLLQGMREALRALVATFPSREVPFSGVPSPVPVPEVPLPGVLLPVFRRRPLSRLGAARPRFSPSRLHPGRLYFPLFHLRPGRPQVPVPGRLPVQSRFPVTRPVQSRFPLSSPAPVTPPVPVPSANMALSVPVEEQFMCCICLDIFRDPTSTPCGHNFCLDCIEGYWDTKRECECPLCKETFSVRPKLSINYGFAEIIDFYISQTDDCKMLEIHTEADFQRLA</sequence>
<name>A0A4Z2GKL6_9TELE</name>
<evidence type="ECO:0000256" key="2">
    <source>
        <dbReference type="ARBA" id="ARBA00022771"/>
    </source>
</evidence>
<keyword evidence="6" id="KW-0436">Ligase</keyword>
<keyword evidence="3" id="KW-0862">Zinc</keyword>
<dbReference type="OrthoDB" id="265776at2759"/>
<dbReference type="PROSITE" id="PS00518">
    <property type="entry name" value="ZF_RING_1"/>
    <property type="match status" value="1"/>
</dbReference>
<dbReference type="EMBL" id="SRLO01000517">
    <property type="protein sequence ID" value="TNN53403.1"/>
    <property type="molecule type" value="Genomic_DNA"/>
</dbReference>
<comment type="caution">
    <text evidence="6">The sequence shown here is derived from an EMBL/GenBank/DDBJ whole genome shotgun (WGS) entry which is preliminary data.</text>
</comment>
<dbReference type="Proteomes" id="UP000314294">
    <property type="component" value="Unassembled WGS sequence"/>
</dbReference>
<dbReference type="SMART" id="SM00184">
    <property type="entry name" value="RING"/>
    <property type="match status" value="1"/>
</dbReference>
<dbReference type="PANTHER" id="PTHR25465">
    <property type="entry name" value="B-BOX DOMAIN CONTAINING"/>
    <property type="match status" value="1"/>
</dbReference>
<dbReference type="InterPro" id="IPR017907">
    <property type="entry name" value="Znf_RING_CS"/>
</dbReference>
<dbReference type="PROSITE" id="PS50089">
    <property type="entry name" value="ZF_RING_2"/>
    <property type="match status" value="1"/>
</dbReference>
<feature type="domain" description="RING-type" evidence="5">
    <location>
        <begin position="198"/>
        <end position="238"/>
    </location>
</feature>
<keyword evidence="1" id="KW-0479">Metal-binding</keyword>
<dbReference type="Pfam" id="PF13445">
    <property type="entry name" value="zf-RING_UBOX"/>
    <property type="match status" value="1"/>
</dbReference>
<gene>
    <name evidence="6" type="primary">Trim25_1</name>
    <name evidence="6" type="ORF">EYF80_036390</name>
</gene>
<protein>
    <submittedName>
        <fullName evidence="6">E3 ubiquitin/ISG15 ligase TRIM25</fullName>
    </submittedName>
</protein>
<dbReference type="Gene3D" id="3.30.40.10">
    <property type="entry name" value="Zinc/RING finger domain, C3HC4 (zinc finger)"/>
    <property type="match status" value="1"/>
</dbReference>
<evidence type="ECO:0000256" key="4">
    <source>
        <dbReference type="PROSITE-ProRule" id="PRU00175"/>
    </source>
</evidence>
<evidence type="ECO:0000313" key="7">
    <source>
        <dbReference type="Proteomes" id="UP000314294"/>
    </source>
</evidence>
<dbReference type="SUPFAM" id="SSF57850">
    <property type="entry name" value="RING/U-box"/>
    <property type="match status" value="1"/>
</dbReference>
<evidence type="ECO:0000313" key="6">
    <source>
        <dbReference type="EMBL" id="TNN53403.1"/>
    </source>
</evidence>